<evidence type="ECO:0000313" key="2">
    <source>
        <dbReference type="EMBL" id="CAG2248542.1"/>
    </source>
</evidence>
<evidence type="ECO:0000256" key="1">
    <source>
        <dbReference type="SAM" id="SignalP"/>
    </source>
</evidence>
<gene>
    <name evidence="2" type="ORF">MEDL_60369</name>
</gene>
<protein>
    <submittedName>
        <fullName evidence="2">Uncharacterized protein</fullName>
    </submittedName>
</protein>
<reference evidence="2" key="1">
    <citation type="submission" date="2021-03" db="EMBL/GenBank/DDBJ databases">
        <authorList>
            <person name="Bekaert M."/>
        </authorList>
    </citation>
    <scope>NUCLEOTIDE SEQUENCE</scope>
</reference>
<feature type="signal peptide" evidence="1">
    <location>
        <begin position="1"/>
        <end position="18"/>
    </location>
</feature>
<dbReference type="EMBL" id="CAJPWZ010002942">
    <property type="protein sequence ID" value="CAG2248542.1"/>
    <property type="molecule type" value="Genomic_DNA"/>
</dbReference>
<comment type="caution">
    <text evidence="2">The sequence shown here is derived from an EMBL/GenBank/DDBJ whole genome shotgun (WGS) entry which is preliminary data.</text>
</comment>
<sequence length="164" mass="18147">MIFLPYLLLHIFVCGTLQSSPSSPNDSENEAEKLIQKVNSVTFLLTVNDTWGDCIHTVKTPAVVPGKKSQSIPVGKCDHGPLEFSVQPATDGYSLMSVHITFHSSVIVDASPPACDIPWNGTYLVPTKMTEQLPSLLPGCVVGDSREGYHMTYYWFYLLDWLIV</sequence>
<feature type="chain" id="PRO_5035911247" evidence="1">
    <location>
        <begin position="19"/>
        <end position="164"/>
    </location>
</feature>
<proteinExistence type="predicted"/>
<dbReference type="OrthoDB" id="6072732at2759"/>
<evidence type="ECO:0000313" key="3">
    <source>
        <dbReference type="Proteomes" id="UP000683360"/>
    </source>
</evidence>
<keyword evidence="1" id="KW-0732">Signal</keyword>
<name>A0A8S3V0Y5_MYTED</name>
<dbReference type="AlphaFoldDB" id="A0A8S3V0Y5"/>
<accession>A0A8S3V0Y5</accession>
<organism evidence="2 3">
    <name type="scientific">Mytilus edulis</name>
    <name type="common">Blue mussel</name>
    <dbReference type="NCBI Taxonomy" id="6550"/>
    <lineage>
        <taxon>Eukaryota</taxon>
        <taxon>Metazoa</taxon>
        <taxon>Spiralia</taxon>
        <taxon>Lophotrochozoa</taxon>
        <taxon>Mollusca</taxon>
        <taxon>Bivalvia</taxon>
        <taxon>Autobranchia</taxon>
        <taxon>Pteriomorphia</taxon>
        <taxon>Mytilida</taxon>
        <taxon>Mytiloidea</taxon>
        <taxon>Mytilidae</taxon>
        <taxon>Mytilinae</taxon>
        <taxon>Mytilus</taxon>
    </lineage>
</organism>
<keyword evidence="3" id="KW-1185">Reference proteome</keyword>
<dbReference type="Proteomes" id="UP000683360">
    <property type="component" value="Unassembled WGS sequence"/>
</dbReference>